<dbReference type="PROSITE" id="PS00237">
    <property type="entry name" value="G_PROTEIN_RECEP_F1_1"/>
    <property type="match status" value="1"/>
</dbReference>
<dbReference type="EMBL" id="GL379944">
    <property type="protein sequence ID" value="EGT37248.1"/>
    <property type="molecule type" value="Genomic_DNA"/>
</dbReference>
<feature type="transmembrane region" description="Helical" evidence="5">
    <location>
        <begin position="174"/>
        <end position="198"/>
    </location>
</feature>
<evidence type="ECO:0000256" key="1">
    <source>
        <dbReference type="ARBA" id="ARBA00004370"/>
    </source>
</evidence>
<dbReference type="AlphaFoldDB" id="G0NTN3"/>
<evidence type="ECO:0000256" key="2">
    <source>
        <dbReference type="ARBA" id="ARBA00022692"/>
    </source>
</evidence>
<reference evidence="8" key="1">
    <citation type="submission" date="2011-07" db="EMBL/GenBank/DDBJ databases">
        <authorList>
            <consortium name="Caenorhabditis brenneri Sequencing and Analysis Consortium"/>
            <person name="Wilson R.K."/>
        </authorList>
    </citation>
    <scope>NUCLEOTIDE SEQUENCE [LARGE SCALE GENOMIC DNA]</scope>
    <source>
        <strain evidence="8">PB2801</strain>
    </source>
</reference>
<accession>G0NTN3</accession>
<gene>
    <name evidence="7" type="ORF">CAEBREN_12952</name>
</gene>
<dbReference type="InterPro" id="IPR000276">
    <property type="entry name" value="GPCR_Rhodpsn"/>
</dbReference>
<dbReference type="InterPro" id="IPR019430">
    <property type="entry name" value="7TM_GPCR_serpentine_rcpt_Srx"/>
</dbReference>
<keyword evidence="4 5" id="KW-0472">Membrane</keyword>
<dbReference type="SUPFAM" id="SSF81321">
    <property type="entry name" value="Family A G protein-coupled receptor-like"/>
    <property type="match status" value="1"/>
</dbReference>
<feature type="domain" description="7TM GPCR serpentine receptor class x (Srx)" evidence="6">
    <location>
        <begin position="12"/>
        <end position="270"/>
    </location>
</feature>
<keyword evidence="3 5" id="KW-1133">Transmembrane helix</keyword>
<comment type="subcellular location">
    <subcellularLocation>
        <location evidence="1">Membrane</location>
    </subcellularLocation>
</comment>
<dbReference type="Gene3D" id="1.20.1070.10">
    <property type="entry name" value="Rhodopsin 7-helix transmembrane proteins"/>
    <property type="match status" value="1"/>
</dbReference>
<evidence type="ECO:0000259" key="6">
    <source>
        <dbReference type="Pfam" id="PF10328"/>
    </source>
</evidence>
<proteinExistence type="predicted"/>
<evidence type="ECO:0000256" key="5">
    <source>
        <dbReference type="SAM" id="Phobius"/>
    </source>
</evidence>
<dbReference type="eggNOG" id="ENOG502TGJV">
    <property type="taxonomic scope" value="Eukaryota"/>
</dbReference>
<protein>
    <recommendedName>
        <fullName evidence="6">7TM GPCR serpentine receptor class x (Srx) domain-containing protein</fullName>
    </recommendedName>
</protein>
<dbReference type="Pfam" id="PF10328">
    <property type="entry name" value="7TM_GPCR_Srx"/>
    <property type="match status" value="1"/>
</dbReference>
<feature type="transmembrane region" description="Helical" evidence="5">
    <location>
        <begin position="6"/>
        <end position="29"/>
    </location>
</feature>
<dbReference type="GO" id="GO:0004930">
    <property type="term" value="F:G protein-coupled receptor activity"/>
    <property type="evidence" value="ECO:0007669"/>
    <property type="project" value="InterPro"/>
</dbReference>
<name>G0NTN3_CAEBE</name>
<evidence type="ECO:0000256" key="4">
    <source>
        <dbReference type="ARBA" id="ARBA00023136"/>
    </source>
</evidence>
<keyword evidence="2 5" id="KW-0812">Transmembrane</keyword>
<evidence type="ECO:0000313" key="8">
    <source>
        <dbReference type="Proteomes" id="UP000008068"/>
    </source>
</evidence>
<feature type="transmembrane region" description="Helical" evidence="5">
    <location>
        <begin position="125"/>
        <end position="146"/>
    </location>
</feature>
<dbReference type="PANTHER" id="PTHR22718:SF10">
    <property type="entry name" value="7TM GPCR SERPENTINE RECEPTOR CLASS X (SRX) DOMAIN-CONTAINING PROTEIN-RELATED"/>
    <property type="match status" value="1"/>
</dbReference>
<dbReference type="HOGENOM" id="CLU_059457_0_0_1"/>
<sequence length="304" mass="34902">MTLKWYLGMISFSLSFSAIFLNLLIFIPVFRLAFVSRKSSIYIIAFFNIMSDMLQQISCLQLEASIIADRYILTGYRTSNLSIFFGLIFIIGWYMESLIQVVMAVNRCFVIIWNKHHIFTFNNTLIIFFFLISFNVFCAMCTQYFFPCCAFVTDHATLSFGFISGEGVHSYSNLLIFGHDVFCTITSSLCYFAVFRFIRKSATYAATSRNQKKQDVRYLLQFVFISLFYVFTWVLFEILPHIVPDGQTEWYLLVPIFATINCTSNSIIYMTVNTEVQKSLRAIFNIPKVGGAKVSSVGVNTTDG</sequence>
<dbReference type="OMA" id="FISDHTI"/>
<keyword evidence="8" id="KW-1185">Reference proteome</keyword>
<organism evidence="8">
    <name type="scientific">Caenorhabditis brenneri</name>
    <name type="common">Nematode worm</name>
    <dbReference type="NCBI Taxonomy" id="135651"/>
    <lineage>
        <taxon>Eukaryota</taxon>
        <taxon>Metazoa</taxon>
        <taxon>Ecdysozoa</taxon>
        <taxon>Nematoda</taxon>
        <taxon>Chromadorea</taxon>
        <taxon>Rhabditida</taxon>
        <taxon>Rhabditina</taxon>
        <taxon>Rhabditomorpha</taxon>
        <taxon>Rhabditoidea</taxon>
        <taxon>Rhabditidae</taxon>
        <taxon>Peloderinae</taxon>
        <taxon>Caenorhabditis</taxon>
    </lineage>
</organism>
<feature type="transmembrane region" description="Helical" evidence="5">
    <location>
        <begin position="250"/>
        <end position="272"/>
    </location>
</feature>
<evidence type="ECO:0000256" key="3">
    <source>
        <dbReference type="ARBA" id="ARBA00022989"/>
    </source>
</evidence>
<dbReference type="InParanoid" id="G0NTN3"/>
<dbReference type="FunCoup" id="G0NTN3">
    <property type="interactions" value="11"/>
</dbReference>
<dbReference type="Proteomes" id="UP000008068">
    <property type="component" value="Unassembled WGS sequence"/>
</dbReference>
<dbReference type="OrthoDB" id="5846501at2759"/>
<feature type="transmembrane region" description="Helical" evidence="5">
    <location>
        <begin position="218"/>
        <end position="238"/>
    </location>
</feature>
<dbReference type="STRING" id="135651.G0NTN3"/>
<dbReference type="PANTHER" id="PTHR22718">
    <property type="entry name" value="SERPENTINE RECEPTOR, CLASS X"/>
    <property type="match status" value="1"/>
</dbReference>
<feature type="transmembrane region" description="Helical" evidence="5">
    <location>
        <begin position="83"/>
        <end position="105"/>
    </location>
</feature>
<evidence type="ECO:0000313" key="7">
    <source>
        <dbReference type="EMBL" id="EGT37248.1"/>
    </source>
</evidence>
<dbReference type="GO" id="GO:0016020">
    <property type="term" value="C:membrane"/>
    <property type="evidence" value="ECO:0007669"/>
    <property type="project" value="UniProtKB-SubCell"/>
</dbReference>